<dbReference type="InterPro" id="IPR003439">
    <property type="entry name" value="ABC_transporter-like_ATP-bd"/>
</dbReference>
<keyword evidence="3" id="KW-0813">Transport</keyword>
<feature type="domain" description="ABC transporter" evidence="9">
    <location>
        <begin position="25"/>
        <end position="66"/>
    </location>
</feature>
<evidence type="ECO:0000256" key="7">
    <source>
        <dbReference type="ARBA" id="ARBA00022967"/>
    </source>
</evidence>
<comment type="similarity">
    <text evidence="2">Belongs to the ABC transporter superfamily.</text>
</comment>
<proteinExistence type="inferred from homology"/>
<organism evidence="10 11">
    <name type="scientific">Staphylococcus gallinarum</name>
    <dbReference type="NCBI Taxonomy" id="1293"/>
    <lineage>
        <taxon>Bacteria</taxon>
        <taxon>Bacillati</taxon>
        <taxon>Bacillota</taxon>
        <taxon>Bacilli</taxon>
        <taxon>Bacillales</taxon>
        <taxon>Staphylococcaceae</taxon>
        <taxon>Staphylococcus</taxon>
    </lineage>
</organism>
<protein>
    <submittedName>
        <fullName evidence="10">Cobalt transporter ATP-binding subunit</fullName>
        <ecNumber evidence="10">3.6.3.-</ecNumber>
    </submittedName>
</protein>
<dbReference type="PANTHER" id="PTHR43553:SF27">
    <property type="entry name" value="ENERGY-COUPLING FACTOR TRANSPORTER ATP-BINDING PROTEIN ECFA2"/>
    <property type="match status" value="1"/>
</dbReference>
<evidence type="ECO:0000256" key="8">
    <source>
        <dbReference type="ARBA" id="ARBA00023136"/>
    </source>
</evidence>
<keyword evidence="10" id="KW-0378">Hydrolase</keyword>
<dbReference type="InterPro" id="IPR050095">
    <property type="entry name" value="ECF_ABC_transporter_ATP-bd"/>
</dbReference>
<dbReference type="PANTHER" id="PTHR43553">
    <property type="entry name" value="HEAVY METAL TRANSPORTER"/>
    <property type="match status" value="1"/>
</dbReference>
<accession>A0A380FLA8</accession>
<dbReference type="GO" id="GO:0016887">
    <property type="term" value="F:ATP hydrolysis activity"/>
    <property type="evidence" value="ECO:0007669"/>
    <property type="project" value="InterPro"/>
</dbReference>
<dbReference type="GO" id="GO:0042626">
    <property type="term" value="F:ATPase-coupled transmembrane transporter activity"/>
    <property type="evidence" value="ECO:0007669"/>
    <property type="project" value="TreeGrafter"/>
</dbReference>
<gene>
    <name evidence="10" type="primary">cbiO_1</name>
    <name evidence="10" type="ORF">NCTC12195_03934</name>
</gene>
<keyword evidence="6 10" id="KW-0067">ATP-binding</keyword>
<dbReference type="AlphaFoldDB" id="A0A380FLA8"/>
<keyword evidence="7" id="KW-1278">Translocase</keyword>
<dbReference type="Gene3D" id="3.40.50.300">
    <property type="entry name" value="P-loop containing nucleotide triphosphate hydrolases"/>
    <property type="match status" value="1"/>
</dbReference>
<dbReference type="Pfam" id="PF00005">
    <property type="entry name" value="ABC_tran"/>
    <property type="match status" value="1"/>
</dbReference>
<evidence type="ECO:0000256" key="3">
    <source>
        <dbReference type="ARBA" id="ARBA00022448"/>
    </source>
</evidence>
<reference evidence="10 11" key="1">
    <citation type="submission" date="2018-06" db="EMBL/GenBank/DDBJ databases">
        <authorList>
            <consortium name="Pathogen Informatics"/>
            <person name="Doyle S."/>
        </authorList>
    </citation>
    <scope>NUCLEOTIDE SEQUENCE [LARGE SCALE GENOMIC DNA]</scope>
    <source>
        <strain evidence="10 11">NCTC12195</strain>
    </source>
</reference>
<dbReference type="Proteomes" id="UP000255277">
    <property type="component" value="Unassembled WGS sequence"/>
</dbReference>
<evidence type="ECO:0000256" key="2">
    <source>
        <dbReference type="ARBA" id="ARBA00005417"/>
    </source>
</evidence>
<sequence length="86" mass="9659">MALIILICHCPEVKERAFRLLLDFGFSRDVLEQSPFQMSGGQMRKIALTSILAMNPDIVILDEPTAGLDPKKPKAKLCQLIKKFTD</sequence>
<dbReference type="GO" id="GO:0043190">
    <property type="term" value="C:ATP-binding cassette (ABC) transporter complex"/>
    <property type="evidence" value="ECO:0007669"/>
    <property type="project" value="TreeGrafter"/>
</dbReference>
<keyword evidence="5" id="KW-0547">Nucleotide-binding</keyword>
<dbReference type="EC" id="3.6.3.-" evidence="10"/>
<dbReference type="InterPro" id="IPR027417">
    <property type="entry name" value="P-loop_NTPase"/>
</dbReference>
<evidence type="ECO:0000259" key="9">
    <source>
        <dbReference type="Pfam" id="PF00005"/>
    </source>
</evidence>
<comment type="subcellular location">
    <subcellularLocation>
        <location evidence="1">Cell membrane</location>
        <topology evidence="1">Peripheral membrane protein</topology>
    </subcellularLocation>
</comment>
<keyword evidence="8" id="KW-0472">Membrane</keyword>
<dbReference type="EMBL" id="UHDK01000001">
    <property type="protein sequence ID" value="SUM34409.1"/>
    <property type="molecule type" value="Genomic_DNA"/>
</dbReference>
<name>A0A380FLA8_STAGA</name>
<evidence type="ECO:0000256" key="4">
    <source>
        <dbReference type="ARBA" id="ARBA00022475"/>
    </source>
</evidence>
<dbReference type="GO" id="GO:0005524">
    <property type="term" value="F:ATP binding"/>
    <property type="evidence" value="ECO:0007669"/>
    <property type="project" value="UniProtKB-KW"/>
</dbReference>
<evidence type="ECO:0000313" key="11">
    <source>
        <dbReference type="Proteomes" id="UP000255277"/>
    </source>
</evidence>
<evidence type="ECO:0000256" key="5">
    <source>
        <dbReference type="ARBA" id="ARBA00022741"/>
    </source>
</evidence>
<evidence type="ECO:0000256" key="6">
    <source>
        <dbReference type="ARBA" id="ARBA00022840"/>
    </source>
</evidence>
<dbReference type="SUPFAM" id="SSF52540">
    <property type="entry name" value="P-loop containing nucleoside triphosphate hydrolases"/>
    <property type="match status" value="1"/>
</dbReference>
<evidence type="ECO:0000256" key="1">
    <source>
        <dbReference type="ARBA" id="ARBA00004202"/>
    </source>
</evidence>
<keyword evidence="4" id="KW-1003">Cell membrane</keyword>
<evidence type="ECO:0000313" key="10">
    <source>
        <dbReference type="EMBL" id="SUM34409.1"/>
    </source>
</evidence>